<evidence type="ECO:0000256" key="2">
    <source>
        <dbReference type="ARBA" id="ARBA00023015"/>
    </source>
</evidence>
<evidence type="ECO:0000256" key="5">
    <source>
        <dbReference type="RuleBase" id="RU369104"/>
    </source>
</evidence>
<evidence type="ECO:0000256" key="3">
    <source>
        <dbReference type="ARBA" id="ARBA00023163"/>
    </source>
</evidence>
<dbReference type="InParanoid" id="A0A6I9TAG9"/>
<accession>A0A6I9TAG9</accession>
<dbReference type="GO" id="GO:0003700">
    <property type="term" value="F:DNA-binding transcription factor activity"/>
    <property type="evidence" value="ECO:0007669"/>
    <property type="project" value="InterPro"/>
</dbReference>
<dbReference type="RefSeq" id="XP_011081344.1">
    <property type="nucleotide sequence ID" value="XM_011083042.2"/>
</dbReference>
<dbReference type="InterPro" id="IPR054502">
    <property type="entry name" value="bHLH-TF_ACT-like_plant"/>
</dbReference>
<dbReference type="InterPro" id="IPR011598">
    <property type="entry name" value="bHLH_dom"/>
</dbReference>
<feature type="domain" description="BHLH" evidence="8">
    <location>
        <begin position="293"/>
        <end position="342"/>
    </location>
</feature>
<dbReference type="OrthoDB" id="1926382at2759"/>
<evidence type="ECO:0000256" key="1">
    <source>
        <dbReference type="ARBA" id="ARBA00004123"/>
    </source>
</evidence>
<dbReference type="Pfam" id="PF14215">
    <property type="entry name" value="bHLH-MYC_N"/>
    <property type="match status" value="1"/>
</dbReference>
<keyword evidence="6" id="KW-0175">Coiled coil</keyword>
<dbReference type="PANTHER" id="PTHR11514">
    <property type="entry name" value="MYC"/>
    <property type="match status" value="1"/>
</dbReference>
<dbReference type="Gene3D" id="4.10.280.10">
    <property type="entry name" value="Helix-loop-helix DNA-binding domain"/>
    <property type="match status" value="1"/>
</dbReference>
<gene>
    <name evidence="10" type="primary">LOC105164397</name>
</gene>
<evidence type="ECO:0000256" key="6">
    <source>
        <dbReference type="SAM" id="Coils"/>
    </source>
</evidence>
<dbReference type="GO" id="GO:0000976">
    <property type="term" value="F:transcription cis-regulatory region binding"/>
    <property type="evidence" value="ECO:0007669"/>
    <property type="project" value="TreeGrafter"/>
</dbReference>
<keyword evidence="3 5" id="KW-0804">Transcription</keyword>
<reference evidence="10" key="1">
    <citation type="submission" date="2025-08" db="UniProtKB">
        <authorList>
            <consortium name="RefSeq"/>
        </authorList>
    </citation>
    <scope>IDENTIFICATION</scope>
</reference>
<dbReference type="Gramene" id="SIN_1018575.t">
    <property type="protein sequence ID" value="SIN_1018575.t.cds1"/>
    <property type="gene ID" value="SIN_1018575"/>
</dbReference>
<keyword evidence="4 5" id="KW-0539">Nucleus</keyword>
<dbReference type="Proteomes" id="UP000504604">
    <property type="component" value="Linkage group LG6"/>
</dbReference>
<dbReference type="GO" id="GO:0005634">
    <property type="term" value="C:nucleus"/>
    <property type="evidence" value="ECO:0007669"/>
    <property type="project" value="UniProtKB-SubCell"/>
</dbReference>
<dbReference type="KEGG" id="sind:105164397"/>
<dbReference type="InterPro" id="IPR036638">
    <property type="entry name" value="HLH_DNA-bd_sf"/>
</dbReference>
<evidence type="ECO:0000256" key="7">
    <source>
        <dbReference type="SAM" id="MobiDB-lite"/>
    </source>
</evidence>
<dbReference type="AlphaFoldDB" id="A0A6I9TAG9"/>
<evidence type="ECO:0000259" key="8">
    <source>
        <dbReference type="PROSITE" id="PS50888"/>
    </source>
</evidence>
<dbReference type="Pfam" id="PF22754">
    <property type="entry name" value="bHLH-TF_ACT-like_plant"/>
    <property type="match status" value="1"/>
</dbReference>
<dbReference type="SMART" id="SM00353">
    <property type="entry name" value="HLH"/>
    <property type="match status" value="1"/>
</dbReference>
<name>A0A6I9TAG9_SESIN</name>
<dbReference type="InterPro" id="IPR025610">
    <property type="entry name" value="MYC/MYB_N"/>
</dbReference>
<keyword evidence="2 5" id="KW-0805">Transcription regulation</keyword>
<dbReference type="InterPro" id="IPR045084">
    <property type="entry name" value="AIB/MYC-like"/>
</dbReference>
<dbReference type="Pfam" id="PF00010">
    <property type="entry name" value="HLH"/>
    <property type="match status" value="1"/>
</dbReference>
<proteinExistence type="predicted"/>
<evidence type="ECO:0000313" key="10">
    <source>
        <dbReference type="RefSeq" id="XP_011081344.1"/>
    </source>
</evidence>
<evidence type="ECO:0000313" key="9">
    <source>
        <dbReference type="Proteomes" id="UP000504604"/>
    </source>
</evidence>
<protein>
    <recommendedName>
        <fullName evidence="5">Transcription factor</fullName>
        <shortName evidence="5">bHLH transcription factor</shortName>
    </recommendedName>
    <alternativeName>
        <fullName evidence="5">Basic helix-loop-helix protein</fullName>
    </alternativeName>
</protein>
<dbReference type="GO" id="GO:0046983">
    <property type="term" value="F:protein dimerization activity"/>
    <property type="evidence" value="ECO:0007669"/>
    <property type="project" value="InterPro"/>
</dbReference>
<organism evidence="9 10">
    <name type="scientific">Sesamum indicum</name>
    <name type="common">Oriental sesame</name>
    <name type="synonym">Sesamum orientale</name>
    <dbReference type="NCBI Taxonomy" id="4182"/>
    <lineage>
        <taxon>Eukaryota</taxon>
        <taxon>Viridiplantae</taxon>
        <taxon>Streptophyta</taxon>
        <taxon>Embryophyta</taxon>
        <taxon>Tracheophyta</taxon>
        <taxon>Spermatophyta</taxon>
        <taxon>Magnoliopsida</taxon>
        <taxon>eudicotyledons</taxon>
        <taxon>Gunneridae</taxon>
        <taxon>Pentapetalae</taxon>
        <taxon>asterids</taxon>
        <taxon>lamiids</taxon>
        <taxon>Lamiales</taxon>
        <taxon>Pedaliaceae</taxon>
        <taxon>Sesamum</taxon>
    </lineage>
</organism>
<dbReference type="SUPFAM" id="SSF47459">
    <property type="entry name" value="HLH, helix-loop-helix DNA-binding domain"/>
    <property type="match status" value="1"/>
</dbReference>
<feature type="coiled-coil region" evidence="6">
    <location>
        <begin position="332"/>
        <end position="359"/>
    </location>
</feature>
<feature type="compositionally biased region" description="Polar residues" evidence="7">
    <location>
        <begin position="245"/>
        <end position="261"/>
    </location>
</feature>
<evidence type="ECO:0000256" key="4">
    <source>
        <dbReference type="ARBA" id="ARBA00023242"/>
    </source>
</evidence>
<dbReference type="PROSITE" id="PS50888">
    <property type="entry name" value="BHLH"/>
    <property type="match status" value="1"/>
</dbReference>
<keyword evidence="9" id="KW-1185">Reference proteome</keyword>
<comment type="subcellular location">
    <subcellularLocation>
        <location evidence="1 5">Nucleus</location>
    </subcellularLocation>
</comment>
<dbReference type="GeneID" id="105164397"/>
<dbReference type="PANTHER" id="PTHR11514:SF115">
    <property type="entry name" value="TRANSCRIPTION FACTOR"/>
    <property type="match status" value="1"/>
</dbReference>
<sequence>MEDIISSSSSSPLLCQEPPPSTLQNRLQFILQSRREWWNYAIFWQATKDADGRFVLSWGDGHYQGTKSAANVTVTHGHTPQNSIPNIEKSKLALGIEVLFGESCGGDVTESEWFYMASVTKTFEAADDLVFRAFSTASNVWLAGHQELQFSDCERTKEAQLHGITTLVWVPTSFGVVELGSSDLIKEDWGLMQLIGKSLLNANYGTNYDPDQAQISLSSQSPSSFNIFSTHNINHYGDEKKVLANNINGKSSPDSGNSDVSGNPFGPDHSTIKTLPSRKRARNSENVGRNQLMTPANHVEAERQRREKLNQRFYALRSIVPNVSRMDKASLLADAVTYIKELKAKISGLEAKCRVESLKQEPRTGLLEMYDTKSTFSTVDFTRSASGCVIMDVEVKILGSEAMIRVQSPDVNYPCARLMNVLGDLEFQISHASVSSVRDVMFQDVIIRVPDGLPSEEALKTAILRKMRV</sequence>
<feature type="region of interest" description="Disordered" evidence="7">
    <location>
        <begin position="245"/>
        <end position="304"/>
    </location>
</feature>
<feature type="compositionally biased region" description="Polar residues" evidence="7">
    <location>
        <begin position="284"/>
        <end position="294"/>
    </location>
</feature>